<dbReference type="CDD" id="cd10447">
    <property type="entry name" value="GIY-YIG_unchar_2"/>
    <property type="match status" value="1"/>
</dbReference>
<dbReference type="STRING" id="1123323.SAMN05216245_11067"/>
<dbReference type="EMBL" id="FONL01000010">
    <property type="protein sequence ID" value="SFE61543.1"/>
    <property type="molecule type" value="Genomic_DNA"/>
</dbReference>
<evidence type="ECO:0000313" key="2">
    <source>
        <dbReference type="EMBL" id="SFE61543.1"/>
    </source>
</evidence>
<evidence type="ECO:0000256" key="1">
    <source>
        <dbReference type="SAM" id="MobiDB-lite"/>
    </source>
</evidence>
<organism evidence="2 3">
    <name type="scientific">Succiniclasticum ruminis DSM 9236</name>
    <dbReference type="NCBI Taxonomy" id="1123323"/>
    <lineage>
        <taxon>Bacteria</taxon>
        <taxon>Bacillati</taxon>
        <taxon>Bacillota</taxon>
        <taxon>Negativicutes</taxon>
        <taxon>Acidaminococcales</taxon>
        <taxon>Acidaminococcaceae</taxon>
        <taxon>Succiniclasticum</taxon>
    </lineage>
</organism>
<feature type="region of interest" description="Disordered" evidence="1">
    <location>
        <begin position="178"/>
        <end position="205"/>
    </location>
</feature>
<gene>
    <name evidence="2" type="ORF">SAMN05216245_11067</name>
</gene>
<dbReference type="AlphaFoldDB" id="A0A1I2C1D1"/>
<keyword evidence="3" id="KW-1185">Reference proteome</keyword>
<evidence type="ECO:0000313" key="3">
    <source>
        <dbReference type="Proteomes" id="UP000198896"/>
    </source>
</evidence>
<dbReference type="RefSeq" id="WP_093913726.1">
    <property type="nucleotide sequence ID" value="NZ_FONL01000010.1"/>
</dbReference>
<dbReference type="Proteomes" id="UP000198896">
    <property type="component" value="Unassembled WGS sequence"/>
</dbReference>
<name>A0A1I2C1D1_9FIRM</name>
<evidence type="ECO:0008006" key="4">
    <source>
        <dbReference type="Google" id="ProtNLM"/>
    </source>
</evidence>
<accession>A0A1I2C1D1</accession>
<reference evidence="2 3" key="1">
    <citation type="submission" date="2016-10" db="EMBL/GenBank/DDBJ databases">
        <authorList>
            <person name="de Groot N.N."/>
        </authorList>
    </citation>
    <scope>NUCLEOTIDE SEQUENCE [LARGE SCALE GENOMIC DNA]</scope>
    <source>
        <strain evidence="2 3">DSM 9236</strain>
    </source>
</reference>
<dbReference type="OrthoDB" id="2656488at2"/>
<sequence length="316" mass="36147">MHSESEAIGITVTLLDGTIDGRYEYRLDSWNIDVYKIPHKLLKESDNYKVLHTPGVYLLFGEETTEGAPFVYVGEAEDIYVRLNQKHTFEKGANKEVWDDAIILVALSAGDLDKAKIKYLEGRFYEIASEAKRFVVKNGNTPKISQLSKQNINAMENLIKKAKLILPTTGYDVFTAKSDSVKPPKVQPQPKPKKKQGKIVDLPPLPSKELGPCEYAKTGLENLLNSGYTFSEAQMKRYGSIEGSKDFTHRNNPMFWVLKNGEKRADLDKTITDRYWAKVFQSGEYRFLMFSQWYKDNISGSHKSDFDNWYNTLTEK</sequence>
<protein>
    <recommendedName>
        <fullName evidence="4">GIY-YIG domain-containing protein</fullName>
    </recommendedName>
</protein>
<proteinExistence type="predicted"/>